<reference evidence="1 3" key="3">
    <citation type="journal article" date="2015" name="BMC Genomics">
        <title>The completed genome sequence of the pathogenic ascomycete fungus Fusarium graminearum.</title>
        <authorList>
            <person name="King R."/>
            <person name="Urban M."/>
            <person name="Hammond-Kosack M.C."/>
            <person name="Hassani-Pak K."/>
            <person name="Hammond-Kosack K.E."/>
        </authorList>
    </citation>
    <scope>NUCLEOTIDE SEQUENCE [LARGE SCALE GENOMIC DNA]</scope>
    <source>
        <strain evidence="3">ATCC MYA-4620 / CBS 123657 / FGSC 9075 / NRRL 31084 / PH-1</strain>
        <strain evidence="1">PH-1</strain>
    </source>
</reference>
<evidence type="ECO:0000313" key="3">
    <source>
        <dbReference type="Proteomes" id="UP000070720"/>
    </source>
</evidence>
<organism evidence="1 3">
    <name type="scientific">Gibberella zeae (strain ATCC MYA-4620 / CBS 123657 / FGSC 9075 / NRRL 31084 / PH-1)</name>
    <name type="common">Wheat head blight fungus</name>
    <name type="synonym">Fusarium graminearum</name>
    <dbReference type="NCBI Taxonomy" id="229533"/>
    <lineage>
        <taxon>Eukaryota</taxon>
        <taxon>Fungi</taxon>
        <taxon>Dikarya</taxon>
        <taxon>Ascomycota</taxon>
        <taxon>Pezizomycotina</taxon>
        <taxon>Sordariomycetes</taxon>
        <taxon>Hypocreomycetidae</taxon>
        <taxon>Hypocreales</taxon>
        <taxon>Nectriaceae</taxon>
        <taxon>Fusarium</taxon>
    </lineage>
</organism>
<dbReference type="VEuPathDB" id="FungiDB:FGRAMPH1_01G26185"/>
<protein>
    <submittedName>
        <fullName evidence="1">Chromosome 4, complete genome</fullName>
    </submittedName>
</protein>
<proteinExistence type="predicted"/>
<sequence>MRCVQGYPCIRYGEWAVIENKAIHKQSTARATKGQSKTVEAGYRRILSWGNKSIDELVNWS</sequence>
<gene>
    <name evidence="1" type="ORF">FGRAMPH1_01T26185</name>
</gene>
<evidence type="ECO:0000313" key="2">
    <source>
        <dbReference type="EnsemblFungi" id="CEF84000"/>
    </source>
</evidence>
<evidence type="ECO:0000313" key="1">
    <source>
        <dbReference type="EMBL" id="CEF84000.1"/>
    </source>
</evidence>
<accession>A0A0E0SC37</accession>
<name>A0A098DQ66_GIBZE</name>
<reference evidence="2 3" key="2">
    <citation type="journal article" date="2010" name="Nature">
        <title>Comparative genomics reveals mobile pathogenicity chromosomes in Fusarium.</title>
        <authorList>
            <person name="Ma L.J."/>
            <person name="van der Does H.C."/>
            <person name="Borkovich K.A."/>
            <person name="Coleman J.J."/>
            <person name="Daboussi M.J."/>
            <person name="Di Pietro A."/>
            <person name="Dufresne M."/>
            <person name="Freitag M."/>
            <person name="Grabherr M."/>
            <person name="Henrissat B."/>
            <person name="Houterman P.M."/>
            <person name="Kang S."/>
            <person name="Shim W.B."/>
            <person name="Woloshuk C."/>
            <person name="Xie X."/>
            <person name="Xu J.R."/>
            <person name="Antoniw J."/>
            <person name="Baker S.E."/>
            <person name="Bluhm B.H."/>
            <person name="Breakspear A."/>
            <person name="Brown D.W."/>
            <person name="Butchko R.A."/>
            <person name="Chapman S."/>
            <person name="Coulson R."/>
            <person name="Coutinho P.M."/>
            <person name="Danchin E.G."/>
            <person name="Diener A."/>
            <person name="Gale L.R."/>
            <person name="Gardiner D.M."/>
            <person name="Goff S."/>
            <person name="Hammond-Kosack K.E."/>
            <person name="Hilburn K."/>
            <person name="Hua-Van A."/>
            <person name="Jonkers W."/>
            <person name="Kazan K."/>
            <person name="Kodira C.D."/>
            <person name="Koehrsen M."/>
            <person name="Kumar L."/>
            <person name="Lee Y.H."/>
            <person name="Li L."/>
            <person name="Manners J.M."/>
            <person name="Miranda-Saavedra D."/>
            <person name="Mukherjee M."/>
            <person name="Park G."/>
            <person name="Park J."/>
            <person name="Park S.Y."/>
            <person name="Proctor R.H."/>
            <person name="Regev A."/>
            <person name="Ruiz-Roldan M.C."/>
            <person name="Sain D."/>
            <person name="Sakthikumar S."/>
            <person name="Sykes S."/>
            <person name="Schwartz D.C."/>
            <person name="Turgeon B.G."/>
            <person name="Wapinski I."/>
            <person name="Yoder O."/>
            <person name="Young S."/>
            <person name="Zeng Q."/>
            <person name="Zhou S."/>
            <person name="Galagan J."/>
            <person name="Cuomo C.A."/>
            <person name="Kistler H.C."/>
            <person name="Rep M."/>
        </authorList>
    </citation>
    <scope>GENOME REANNOTATION</scope>
    <source>
        <strain evidence="3">ATCC MYA-4620 / CBS 123657 / FGSC 9075 / NRRL 31084 / PH-1</strain>
        <strain evidence="2">PH-1 / ATCC MYA-4620 / FGSC 9075 / NRRL 31084</strain>
    </source>
</reference>
<dbReference type="Proteomes" id="UP000070720">
    <property type="component" value="Chromosome 4"/>
</dbReference>
<dbReference type="AlphaFoldDB" id="A0A098DQ66"/>
<dbReference type="EnsemblFungi" id="CEF84000">
    <property type="protein sequence ID" value="CEF84000"/>
    <property type="gene ID" value="FGRRES_15561"/>
</dbReference>
<accession>A0A098DQ66</accession>
<dbReference type="InParanoid" id="A0A098DQ66"/>
<reference evidence="2" key="4">
    <citation type="submission" date="2017-01" db="UniProtKB">
        <authorList>
            <consortium name="EnsemblFungi"/>
        </authorList>
    </citation>
    <scope>IDENTIFICATION</scope>
    <source>
        <strain evidence="2">PH-1 / ATCC MYA-4620 / FGSC 9075 / NRRL 31084</strain>
    </source>
</reference>
<reference evidence="2 3" key="1">
    <citation type="journal article" date="2007" name="Science">
        <title>The Fusarium graminearum genome reveals a link between localized polymorphism and pathogen specialization.</title>
        <authorList>
            <person name="Cuomo C.A."/>
            <person name="Gueldener U."/>
            <person name="Xu J.-R."/>
            <person name="Trail F."/>
            <person name="Turgeon B.G."/>
            <person name="Di Pietro A."/>
            <person name="Walton J.D."/>
            <person name="Ma L.-J."/>
            <person name="Baker S.E."/>
            <person name="Rep M."/>
            <person name="Adam G."/>
            <person name="Antoniw J."/>
            <person name="Baldwin T."/>
            <person name="Calvo S.E."/>
            <person name="Chang Y.-L."/>
            <person name="DeCaprio D."/>
            <person name="Gale L.R."/>
            <person name="Gnerre S."/>
            <person name="Goswami R.S."/>
            <person name="Hammond-Kosack K."/>
            <person name="Harris L.J."/>
            <person name="Hilburn K."/>
            <person name="Kennell J.C."/>
            <person name="Kroken S."/>
            <person name="Magnuson J.K."/>
            <person name="Mannhaupt G."/>
            <person name="Mauceli E.W."/>
            <person name="Mewes H.-W."/>
            <person name="Mitterbauer R."/>
            <person name="Muehlbauer G."/>
            <person name="Muensterkoetter M."/>
            <person name="Nelson D."/>
            <person name="O'Donnell K."/>
            <person name="Ouellet T."/>
            <person name="Qi W."/>
            <person name="Quesneville H."/>
            <person name="Roncero M.I.G."/>
            <person name="Seong K.-Y."/>
            <person name="Tetko I.V."/>
            <person name="Urban M."/>
            <person name="Waalwijk C."/>
            <person name="Ward T.J."/>
            <person name="Yao J."/>
            <person name="Birren B.W."/>
            <person name="Kistler H.C."/>
        </authorList>
    </citation>
    <scope>NUCLEOTIDE SEQUENCE [LARGE SCALE GENOMIC DNA]</scope>
    <source>
        <strain evidence="3">ATCC MYA-4620 / CBS 123657 / FGSC 9075 / NRRL 31084 / PH-1</strain>
        <strain evidence="2">PH-1 / ATCC MYA-4620 / FGSC 9075 / NRRL 31084</strain>
    </source>
</reference>
<keyword evidence="3" id="KW-1185">Reference proteome</keyword>
<dbReference type="EMBL" id="HG970335">
    <property type="protein sequence ID" value="CEF84000.1"/>
    <property type="molecule type" value="Genomic_DNA"/>
</dbReference>